<sequence length="196" mass="20913">MPAQLAPRGGPIRLSADKFSNLKRADGPSEEETRSLQIIMGVFGWLIGPRFAGSAVMGALCGYTAGAALVNAGGSTGLWAREIGWQAHQIAARNRVPELAQNVTTTAQRIARATASEMKALSAQPTIAEARRALITMVAAAWDKARAWAETSGVAASLLSLRVATLALLAPVLKSLEQWIQRSRENIELRRKSAGR</sequence>
<reference evidence="2" key="1">
    <citation type="journal article" date="2015" name="PLoS Genet.">
        <title>Genome Sequence and Transcriptome Analyses of Chrysochromulina tobin: Metabolic Tools for Enhanced Algal Fitness in the Prominent Order Prymnesiales (Haptophyceae).</title>
        <authorList>
            <person name="Hovde B.T."/>
            <person name="Deodato C.R."/>
            <person name="Hunsperger H.M."/>
            <person name="Ryken S.A."/>
            <person name="Yost W."/>
            <person name="Jha R.K."/>
            <person name="Patterson J."/>
            <person name="Monnat R.J. Jr."/>
            <person name="Barlow S.B."/>
            <person name="Starkenburg S.R."/>
            <person name="Cattolico R.A."/>
        </authorList>
    </citation>
    <scope>NUCLEOTIDE SEQUENCE</scope>
    <source>
        <strain evidence="2">CCMP291</strain>
    </source>
</reference>
<proteinExistence type="predicted"/>
<dbReference type="AlphaFoldDB" id="A0A0M0JSX8"/>
<protein>
    <submittedName>
        <fullName evidence="1">Uncharacterized protein</fullName>
    </submittedName>
</protein>
<keyword evidence="2" id="KW-1185">Reference proteome</keyword>
<evidence type="ECO:0000313" key="2">
    <source>
        <dbReference type="Proteomes" id="UP000037460"/>
    </source>
</evidence>
<organism evidence="1 2">
    <name type="scientific">Chrysochromulina tobinii</name>
    <dbReference type="NCBI Taxonomy" id="1460289"/>
    <lineage>
        <taxon>Eukaryota</taxon>
        <taxon>Haptista</taxon>
        <taxon>Haptophyta</taxon>
        <taxon>Prymnesiophyceae</taxon>
        <taxon>Prymnesiales</taxon>
        <taxon>Chrysochromulinaceae</taxon>
        <taxon>Chrysochromulina</taxon>
    </lineage>
</organism>
<accession>A0A0M0JSX8</accession>
<dbReference type="Proteomes" id="UP000037460">
    <property type="component" value="Unassembled WGS sequence"/>
</dbReference>
<evidence type="ECO:0000313" key="1">
    <source>
        <dbReference type="EMBL" id="KOO29751.1"/>
    </source>
</evidence>
<dbReference type="EMBL" id="JWZX01002367">
    <property type="protein sequence ID" value="KOO29751.1"/>
    <property type="molecule type" value="Genomic_DNA"/>
</dbReference>
<name>A0A0M0JSX8_9EUKA</name>
<gene>
    <name evidence="1" type="ORF">Ctob_007322</name>
</gene>
<comment type="caution">
    <text evidence="1">The sequence shown here is derived from an EMBL/GenBank/DDBJ whole genome shotgun (WGS) entry which is preliminary data.</text>
</comment>